<evidence type="ECO:0000259" key="12">
    <source>
        <dbReference type="Pfam" id="PF00535"/>
    </source>
</evidence>
<keyword evidence="2" id="KW-1003">Cell membrane</keyword>
<evidence type="ECO:0000256" key="8">
    <source>
        <dbReference type="ARBA" id="ARBA00037904"/>
    </source>
</evidence>
<dbReference type="EMBL" id="VTEZ01000004">
    <property type="protein sequence ID" value="TYS84409.1"/>
    <property type="molecule type" value="Genomic_DNA"/>
</dbReference>
<dbReference type="AlphaFoldDB" id="A0A5D4TV01"/>
<keyword evidence="11" id="KW-1133">Transmembrane helix</keyword>
<dbReference type="PANTHER" id="PTHR43646:SF2">
    <property type="entry name" value="GLYCOSYLTRANSFERASE 2-LIKE DOMAIN-CONTAINING PROTEIN"/>
    <property type="match status" value="1"/>
</dbReference>
<evidence type="ECO:0000256" key="6">
    <source>
        <dbReference type="ARBA" id="ARBA00023136"/>
    </source>
</evidence>
<feature type="transmembrane region" description="Helical" evidence="11">
    <location>
        <begin position="342"/>
        <end position="364"/>
    </location>
</feature>
<feature type="transmembrane region" description="Helical" evidence="11">
    <location>
        <begin position="16"/>
        <end position="33"/>
    </location>
</feature>
<comment type="function">
    <text evidence="7">Catalyzes the glycosylation of 4,4'-diaponeurosporenoate, i.e. the esterification of glucose at the C1'' position with the carboxyl group of 4,4'-diaponeurosporenic acid, to form glycosyl-4,4'-diaponeurosporenoate. This is a step in the biosynthesis of staphyloxanthin, an orange pigment present in most staphylococci strains.</text>
</comment>
<protein>
    <recommendedName>
        <fullName evidence="10">4,4'-diaponeurosporenoate glycosyltransferase</fullName>
    </recommendedName>
</protein>
<dbReference type="InterPro" id="IPR029044">
    <property type="entry name" value="Nucleotide-diphossugar_trans"/>
</dbReference>
<evidence type="ECO:0000256" key="7">
    <source>
        <dbReference type="ARBA" id="ARBA00037281"/>
    </source>
</evidence>
<dbReference type="PANTHER" id="PTHR43646">
    <property type="entry name" value="GLYCOSYLTRANSFERASE"/>
    <property type="match status" value="1"/>
</dbReference>
<evidence type="ECO:0000256" key="10">
    <source>
        <dbReference type="ARBA" id="ARBA00040345"/>
    </source>
</evidence>
<evidence type="ECO:0000256" key="9">
    <source>
        <dbReference type="ARBA" id="ARBA00038120"/>
    </source>
</evidence>
<comment type="subcellular location">
    <subcellularLocation>
        <location evidence="1">Cell membrane</location>
    </subcellularLocation>
</comment>
<organism evidence="13 14">
    <name type="scientific">Rossellomorea aquimaris</name>
    <dbReference type="NCBI Taxonomy" id="189382"/>
    <lineage>
        <taxon>Bacteria</taxon>
        <taxon>Bacillati</taxon>
        <taxon>Bacillota</taxon>
        <taxon>Bacilli</taxon>
        <taxon>Bacillales</taxon>
        <taxon>Bacillaceae</taxon>
        <taxon>Rossellomorea</taxon>
    </lineage>
</organism>
<comment type="caution">
    <text evidence="13">The sequence shown here is derived from an EMBL/GenBank/DDBJ whole genome shotgun (WGS) entry which is preliminary data.</text>
</comment>
<evidence type="ECO:0000256" key="4">
    <source>
        <dbReference type="ARBA" id="ARBA00022679"/>
    </source>
</evidence>
<dbReference type="Pfam" id="PF00535">
    <property type="entry name" value="Glycos_transf_2"/>
    <property type="match status" value="1"/>
</dbReference>
<evidence type="ECO:0000256" key="2">
    <source>
        <dbReference type="ARBA" id="ARBA00022475"/>
    </source>
</evidence>
<feature type="domain" description="Glycosyltransferase 2-like" evidence="12">
    <location>
        <begin position="52"/>
        <end position="189"/>
    </location>
</feature>
<dbReference type="CDD" id="cd00761">
    <property type="entry name" value="Glyco_tranf_GTA_type"/>
    <property type="match status" value="1"/>
</dbReference>
<dbReference type="GO" id="GO:0016757">
    <property type="term" value="F:glycosyltransferase activity"/>
    <property type="evidence" value="ECO:0007669"/>
    <property type="project" value="UniProtKB-KW"/>
</dbReference>
<comment type="similarity">
    <text evidence="9">Belongs to the glycosyltransferase 2 family. CrtQ subfamily.</text>
</comment>
<dbReference type="InterPro" id="IPR001173">
    <property type="entry name" value="Glyco_trans_2-like"/>
</dbReference>
<gene>
    <name evidence="13" type="ORF">FZC85_13570</name>
</gene>
<comment type="pathway">
    <text evidence="8">Carotenoid biosynthesis; staphyloxanthin biosynthesis; staphyloxanthin from farnesyl diphosphate: step 4/5.</text>
</comment>
<feature type="transmembrane region" description="Helical" evidence="11">
    <location>
        <begin position="284"/>
        <end position="306"/>
    </location>
</feature>
<accession>A0A5D4TV01</accession>
<keyword evidence="11" id="KW-0812">Transmembrane</keyword>
<evidence type="ECO:0000256" key="5">
    <source>
        <dbReference type="ARBA" id="ARBA00022746"/>
    </source>
</evidence>
<evidence type="ECO:0000256" key="11">
    <source>
        <dbReference type="SAM" id="Phobius"/>
    </source>
</evidence>
<evidence type="ECO:0000256" key="1">
    <source>
        <dbReference type="ARBA" id="ARBA00004236"/>
    </source>
</evidence>
<keyword evidence="6 11" id="KW-0472">Membrane</keyword>
<proteinExistence type="inferred from homology"/>
<dbReference type="GO" id="GO:0005886">
    <property type="term" value="C:plasma membrane"/>
    <property type="evidence" value="ECO:0007669"/>
    <property type="project" value="UniProtKB-SubCell"/>
</dbReference>
<sequence length="386" mass="43681">MVKMSIKTKRSEGEKMYIWLGSIILTVFLFTRIPTVKKSIHVRNSFLVKKCSIIIPARNEEQTIGNLLSSIQKQFIQPFEVIVVNDGSKDRTKAIAEEFGATVVDTPPLPNGWNGKSWACWNGAEASKGEFLLFVDSDTWFEQAGLLRICETYQQQQCQGVLSIHPFHKMSSGYETLSMMFHLIVFASTSVTHLLSGLVRPSGGFGQCFLCTRDVYQRIGGHEAIKGDMVEHFALSQRAKKCGELVVAASGSNAISMRMYGNGLSELFYGWSKSFASGAKSTNIILLVLSSLWITTLASFVIHSPVMVWTDPYIYMIQYFSLSIYLYLILSRIGNFTIIETLLFPVHILFFVMTFSHSVFTTFLTKNTKWKDRYIYLEKGKDEKMK</sequence>
<dbReference type="GO" id="GO:0016117">
    <property type="term" value="P:carotenoid biosynthetic process"/>
    <property type="evidence" value="ECO:0007669"/>
    <property type="project" value="UniProtKB-KW"/>
</dbReference>
<keyword evidence="5" id="KW-0125">Carotenoid biosynthesis</keyword>
<keyword evidence="4 13" id="KW-0808">Transferase</keyword>
<evidence type="ECO:0000313" key="14">
    <source>
        <dbReference type="Proteomes" id="UP000324269"/>
    </source>
</evidence>
<feature type="transmembrane region" description="Helical" evidence="11">
    <location>
        <begin position="312"/>
        <end position="330"/>
    </location>
</feature>
<dbReference type="OrthoDB" id="9806525at2"/>
<evidence type="ECO:0000313" key="13">
    <source>
        <dbReference type="EMBL" id="TYS84409.1"/>
    </source>
</evidence>
<reference evidence="13 14" key="1">
    <citation type="submission" date="2019-08" db="EMBL/GenBank/DDBJ databases">
        <title>Bacillus genomes from the desert of Cuatro Cienegas, Coahuila.</title>
        <authorList>
            <person name="Olmedo-Alvarez G."/>
        </authorList>
    </citation>
    <scope>NUCLEOTIDE SEQUENCE [LARGE SCALE GENOMIC DNA]</scope>
    <source>
        <strain evidence="13 14">CH87b_3T</strain>
    </source>
</reference>
<dbReference type="Proteomes" id="UP000324269">
    <property type="component" value="Unassembled WGS sequence"/>
</dbReference>
<evidence type="ECO:0000256" key="3">
    <source>
        <dbReference type="ARBA" id="ARBA00022676"/>
    </source>
</evidence>
<keyword evidence="3" id="KW-0328">Glycosyltransferase</keyword>
<dbReference type="SUPFAM" id="SSF53448">
    <property type="entry name" value="Nucleotide-diphospho-sugar transferases"/>
    <property type="match status" value="1"/>
</dbReference>
<dbReference type="Gene3D" id="3.90.550.10">
    <property type="entry name" value="Spore Coat Polysaccharide Biosynthesis Protein SpsA, Chain A"/>
    <property type="match status" value="1"/>
</dbReference>
<name>A0A5D4TV01_9BACI</name>